<reference evidence="6 7" key="1">
    <citation type="submission" date="2019-09" db="EMBL/GenBank/DDBJ databases">
        <title>YIM 132180 draft genome.</title>
        <authorList>
            <person name="Zhang K."/>
        </authorList>
    </citation>
    <scope>NUCLEOTIDE SEQUENCE [LARGE SCALE GENOMIC DNA]</scope>
    <source>
        <strain evidence="6 7">YIM 132180</strain>
    </source>
</reference>
<feature type="transmembrane region" description="Helical" evidence="5">
    <location>
        <begin position="6"/>
        <end position="25"/>
    </location>
</feature>
<feature type="transmembrane region" description="Helical" evidence="5">
    <location>
        <begin position="46"/>
        <end position="64"/>
    </location>
</feature>
<evidence type="ECO:0000313" key="6">
    <source>
        <dbReference type="EMBL" id="KAB0676665.1"/>
    </source>
</evidence>
<keyword evidence="3 5" id="KW-1133">Transmembrane helix</keyword>
<evidence type="ECO:0008006" key="8">
    <source>
        <dbReference type="Google" id="ProtNLM"/>
    </source>
</evidence>
<keyword evidence="2 5" id="KW-0812">Transmembrane</keyword>
<sequence>MQEALWPAVLILGYVTLQRLGELVIARANTRRLLAQGGIEVGAPHYPLIVALHAAWLVTLWLLAPGRPAMVVPLVLFALVQVLRFWTLASIGRRWTTRIVVVPGETLVARGPYRFIRHPNYTVVVLEIALLPLVFGLGWVALLFSILNALALAIRIPAEAKALAEHAHRVQPSAGAARRSA</sequence>
<evidence type="ECO:0000256" key="3">
    <source>
        <dbReference type="ARBA" id="ARBA00022989"/>
    </source>
</evidence>
<evidence type="ECO:0000313" key="7">
    <source>
        <dbReference type="Proteomes" id="UP000432089"/>
    </source>
</evidence>
<dbReference type="RefSeq" id="WP_150973008.1">
    <property type="nucleotide sequence ID" value="NZ_VZDO01000021.1"/>
</dbReference>
<dbReference type="Proteomes" id="UP000432089">
    <property type="component" value="Unassembled WGS sequence"/>
</dbReference>
<evidence type="ECO:0000256" key="2">
    <source>
        <dbReference type="ARBA" id="ARBA00022692"/>
    </source>
</evidence>
<dbReference type="InterPro" id="IPR007269">
    <property type="entry name" value="ICMT_MeTrfase"/>
</dbReference>
<feature type="transmembrane region" description="Helical" evidence="5">
    <location>
        <begin position="70"/>
        <end position="89"/>
    </location>
</feature>
<evidence type="ECO:0000256" key="4">
    <source>
        <dbReference type="ARBA" id="ARBA00023136"/>
    </source>
</evidence>
<proteinExistence type="predicted"/>
<dbReference type="EMBL" id="VZDO01000021">
    <property type="protein sequence ID" value="KAB0676665.1"/>
    <property type="molecule type" value="Genomic_DNA"/>
</dbReference>
<comment type="caution">
    <text evidence="6">The sequence shown here is derived from an EMBL/GenBank/DDBJ whole genome shotgun (WGS) entry which is preliminary data.</text>
</comment>
<name>A0A7V7PKV6_9HYPH</name>
<comment type="subcellular location">
    <subcellularLocation>
        <location evidence="1">Membrane</location>
        <topology evidence="1">Multi-pass membrane protein</topology>
    </subcellularLocation>
</comment>
<dbReference type="GO" id="GO:0004671">
    <property type="term" value="F:protein C-terminal S-isoprenylcysteine carboxyl O-methyltransferase activity"/>
    <property type="evidence" value="ECO:0007669"/>
    <property type="project" value="InterPro"/>
</dbReference>
<feature type="transmembrane region" description="Helical" evidence="5">
    <location>
        <begin position="123"/>
        <end position="147"/>
    </location>
</feature>
<protein>
    <recommendedName>
        <fullName evidence="8">Methyltransferase</fullName>
    </recommendedName>
</protein>
<dbReference type="Pfam" id="PF04140">
    <property type="entry name" value="ICMT"/>
    <property type="match status" value="1"/>
</dbReference>
<evidence type="ECO:0000256" key="1">
    <source>
        <dbReference type="ARBA" id="ARBA00004141"/>
    </source>
</evidence>
<dbReference type="Gene3D" id="1.20.120.1630">
    <property type="match status" value="1"/>
</dbReference>
<organism evidence="6 7">
    <name type="scientific">Plantimonas leprariae</name>
    <dbReference type="NCBI Taxonomy" id="2615207"/>
    <lineage>
        <taxon>Bacteria</taxon>
        <taxon>Pseudomonadati</taxon>
        <taxon>Pseudomonadota</taxon>
        <taxon>Alphaproteobacteria</taxon>
        <taxon>Hyphomicrobiales</taxon>
        <taxon>Aurantimonadaceae</taxon>
        <taxon>Plantimonas</taxon>
    </lineage>
</organism>
<dbReference type="GO" id="GO:0016020">
    <property type="term" value="C:membrane"/>
    <property type="evidence" value="ECO:0007669"/>
    <property type="project" value="UniProtKB-SubCell"/>
</dbReference>
<keyword evidence="4 5" id="KW-0472">Membrane</keyword>
<evidence type="ECO:0000256" key="5">
    <source>
        <dbReference type="SAM" id="Phobius"/>
    </source>
</evidence>
<dbReference type="AlphaFoldDB" id="A0A7V7PKV6"/>
<gene>
    <name evidence="6" type="ORF">F6X38_20355</name>
</gene>
<accession>A0A7V7PKV6</accession>
<keyword evidence="7" id="KW-1185">Reference proteome</keyword>